<evidence type="ECO:0000313" key="2">
    <source>
        <dbReference type="Proteomes" id="UP000271974"/>
    </source>
</evidence>
<reference evidence="1 2" key="1">
    <citation type="submission" date="2019-01" db="EMBL/GenBank/DDBJ databases">
        <title>A draft genome assembly of the solar-powered sea slug Elysia chlorotica.</title>
        <authorList>
            <person name="Cai H."/>
            <person name="Li Q."/>
            <person name="Fang X."/>
            <person name="Li J."/>
            <person name="Curtis N.E."/>
            <person name="Altenburger A."/>
            <person name="Shibata T."/>
            <person name="Feng M."/>
            <person name="Maeda T."/>
            <person name="Schwartz J.A."/>
            <person name="Shigenobu S."/>
            <person name="Lundholm N."/>
            <person name="Nishiyama T."/>
            <person name="Yang H."/>
            <person name="Hasebe M."/>
            <person name="Li S."/>
            <person name="Pierce S.K."/>
            <person name="Wang J."/>
        </authorList>
    </citation>
    <scope>NUCLEOTIDE SEQUENCE [LARGE SCALE GENOMIC DNA]</scope>
    <source>
        <strain evidence="1">EC2010</strain>
        <tissue evidence="1">Whole organism of an adult</tissue>
    </source>
</reference>
<protein>
    <submittedName>
        <fullName evidence="1">Uncharacterized protein</fullName>
    </submittedName>
</protein>
<accession>A0A433SLA0</accession>
<name>A0A433SLA0_ELYCH</name>
<organism evidence="1 2">
    <name type="scientific">Elysia chlorotica</name>
    <name type="common">Eastern emerald elysia</name>
    <name type="synonym">Sea slug</name>
    <dbReference type="NCBI Taxonomy" id="188477"/>
    <lineage>
        <taxon>Eukaryota</taxon>
        <taxon>Metazoa</taxon>
        <taxon>Spiralia</taxon>
        <taxon>Lophotrochozoa</taxon>
        <taxon>Mollusca</taxon>
        <taxon>Gastropoda</taxon>
        <taxon>Heterobranchia</taxon>
        <taxon>Euthyneura</taxon>
        <taxon>Panpulmonata</taxon>
        <taxon>Sacoglossa</taxon>
        <taxon>Placobranchoidea</taxon>
        <taxon>Plakobranchidae</taxon>
        <taxon>Elysia</taxon>
    </lineage>
</organism>
<keyword evidence="2" id="KW-1185">Reference proteome</keyword>
<comment type="caution">
    <text evidence="1">The sequence shown here is derived from an EMBL/GenBank/DDBJ whole genome shotgun (WGS) entry which is preliminary data.</text>
</comment>
<dbReference type="EMBL" id="RQTK01001549">
    <property type="protein sequence ID" value="RUS69882.1"/>
    <property type="molecule type" value="Genomic_DNA"/>
</dbReference>
<sequence>MPTKREIDLEPAQENCRRYKTAYECATFEKSNGDIDSTVLMQLNDHIAKAVMDSGLKCESFHTFQEYDDFSLPPFIDTDFQEFPACHRSSATSYNRFYHSAKLLLPYFILLLYFNVICRYCC</sequence>
<evidence type="ECO:0000313" key="1">
    <source>
        <dbReference type="EMBL" id="RUS69882.1"/>
    </source>
</evidence>
<dbReference type="AlphaFoldDB" id="A0A433SLA0"/>
<dbReference type="Proteomes" id="UP000271974">
    <property type="component" value="Unassembled WGS sequence"/>
</dbReference>
<gene>
    <name evidence="1" type="ORF">EGW08_022359</name>
</gene>
<proteinExistence type="predicted"/>